<evidence type="ECO:0000313" key="4">
    <source>
        <dbReference type="Proteomes" id="UP000594637"/>
    </source>
</evidence>
<evidence type="ECO:0000313" key="3">
    <source>
        <dbReference type="EMBL" id="QPL05700.1"/>
    </source>
</evidence>
<gene>
    <name evidence="3" type="ORF">ID810_01540</name>
</gene>
<dbReference type="InterPro" id="IPR015421">
    <property type="entry name" value="PyrdxlP-dep_Trfase_major"/>
</dbReference>
<accession>A0A7T0LL49</accession>
<dbReference type="Proteomes" id="UP000594637">
    <property type="component" value="Chromosome"/>
</dbReference>
<organism evidence="3 4">
    <name type="scientific">Actinomyces respiraculi</name>
    <dbReference type="NCBI Taxonomy" id="2744574"/>
    <lineage>
        <taxon>Bacteria</taxon>
        <taxon>Bacillati</taxon>
        <taxon>Actinomycetota</taxon>
        <taxon>Actinomycetes</taxon>
        <taxon>Actinomycetales</taxon>
        <taxon>Actinomycetaceae</taxon>
        <taxon>Actinomyces</taxon>
    </lineage>
</organism>
<keyword evidence="4" id="KW-1185">Reference proteome</keyword>
<evidence type="ECO:0000259" key="2">
    <source>
        <dbReference type="Pfam" id="PF00155"/>
    </source>
</evidence>
<sequence length="99" mass="10847">MCALVVINPSNPTGPYLTEREYTRIVRVCLNHGMPLIADDVFYNDALASPADRVEVAGRDDVRTQGLALKRPCTRPGDHRGQARPPQGLAPPQRQEGAQ</sequence>
<evidence type="ECO:0000256" key="1">
    <source>
        <dbReference type="SAM" id="MobiDB-lite"/>
    </source>
</evidence>
<dbReference type="InterPro" id="IPR015424">
    <property type="entry name" value="PyrdxlP-dep_Trfase"/>
</dbReference>
<keyword evidence="3" id="KW-0808">Transferase</keyword>
<dbReference type="InterPro" id="IPR004839">
    <property type="entry name" value="Aminotransferase_I/II_large"/>
</dbReference>
<feature type="region of interest" description="Disordered" evidence="1">
    <location>
        <begin position="58"/>
        <end position="99"/>
    </location>
</feature>
<dbReference type="GO" id="GO:0030170">
    <property type="term" value="F:pyridoxal phosphate binding"/>
    <property type="evidence" value="ECO:0007669"/>
    <property type="project" value="InterPro"/>
</dbReference>
<dbReference type="AlphaFoldDB" id="A0A7T0LL49"/>
<dbReference type="SUPFAM" id="SSF53383">
    <property type="entry name" value="PLP-dependent transferases"/>
    <property type="match status" value="1"/>
</dbReference>
<dbReference type="Pfam" id="PF00155">
    <property type="entry name" value="Aminotran_1_2"/>
    <property type="match status" value="1"/>
</dbReference>
<proteinExistence type="predicted"/>
<reference evidence="3 4" key="1">
    <citation type="submission" date="2020-11" db="EMBL/GenBank/DDBJ databases">
        <title>Actinomyces sp. ZJ750.</title>
        <authorList>
            <person name="Zhou J."/>
        </authorList>
    </citation>
    <scope>NUCLEOTIDE SEQUENCE [LARGE SCALE GENOMIC DNA]</scope>
    <source>
        <strain evidence="3 4">ZJ750</strain>
    </source>
</reference>
<keyword evidence="3" id="KW-0032">Aminotransferase</keyword>
<dbReference type="Gene3D" id="3.40.640.10">
    <property type="entry name" value="Type I PLP-dependent aspartate aminotransferase-like (Major domain)"/>
    <property type="match status" value="1"/>
</dbReference>
<feature type="domain" description="Aminotransferase class I/classII large" evidence="2">
    <location>
        <begin position="3"/>
        <end position="63"/>
    </location>
</feature>
<dbReference type="EMBL" id="CP063989">
    <property type="protein sequence ID" value="QPL05700.1"/>
    <property type="molecule type" value="Genomic_DNA"/>
</dbReference>
<dbReference type="GO" id="GO:0008483">
    <property type="term" value="F:transaminase activity"/>
    <property type="evidence" value="ECO:0007669"/>
    <property type="project" value="UniProtKB-KW"/>
</dbReference>
<name>A0A7T0LL49_9ACTO</name>
<protein>
    <submittedName>
        <fullName evidence="3">Aminotransferase class I/II-fold pyridoxal phosphate-dependent enzyme</fullName>
    </submittedName>
</protein>
<dbReference type="KEGG" id="arep:ID810_01540"/>